<dbReference type="OrthoDB" id="9804395at2"/>
<dbReference type="EMBL" id="SSXH01000729">
    <property type="protein sequence ID" value="THJ44907.1"/>
    <property type="molecule type" value="Genomic_DNA"/>
</dbReference>
<feature type="domain" description="SGNH hydrolase-type esterase" evidence="1">
    <location>
        <begin position="20"/>
        <end position="203"/>
    </location>
</feature>
<dbReference type="GO" id="GO:0016787">
    <property type="term" value="F:hydrolase activity"/>
    <property type="evidence" value="ECO:0007669"/>
    <property type="project" value="UniProtKB-KW"/>
</dbReference>
<protein>
    <submittedName>
        <fullName evidence="2">SGNH/GDSL hydrolase family protein</fullName>
    </submittedName>
</protein>
<dbReference type="Proteomes" id="UP000305282">
    <property type="component" value="Unassembled WGS sequence"/>
</dbReference>
<dbReference type="AlphaFoldDB" id="A0A4S5CGF1"/>
<sequence>APPVREFYGNPTHSPFTLGILGDSSAQGTGVHDYDETVGGWLARALAAGDAGGGGGEGRHVRVVSAARDGACAEHLAAQVARVAPAAPDLAVISIGVNDIRNRTSPAAAARHLADAVVDLRRSGAEVIVGTTPDLSVISAVRSPLREVLWLLGLLLERAQTPAVSAAGGIPVTLRTAVSRHFAADPTLFAPDGLHASPRGNALIGAHLLAAYRSTLRG</sequence>
<accession>A0A4S5CGF1</accession>
<dbReference type="SUPFAM" id="SSF52266">
    <property type="entry name" value="SGNH hydrolase"/>
    <property type="match status" value="1"/>
</dbReference>
<comment type="caution">
    <text evidence="2">The sequence shown here is derived from an EMBL/GenBank/DDBJ whole genome shotgun (WGS) entry which is preliminary data.</text>
</comment>
<organism evidence="2 3">
    <name type="scientific">Candidatus Frankia alpina</name>
    <dbReference type="NCBI Taxonomy" id="2699483"/>
    <lineage>
        <taxon>Bacteria</taxon>
        <taxon>Bacillati</taxon>
        <taxon>Actinomycetota</taxon>
        <taxon>Actinomycetes</taxon>
        <taxon>Frankiales</taxon>
        <taxon>Frankiaceae</taxon>
        <taxon>Frankia</taxon>
    </lineage>
</organism>
<feature type="non-terminal residue" evidence="2">
    <location>
        <position position="1"/>
    </location>
</feature>
<reference evidence="2 3" key="1">
    <citation type="submission" date="2019-04" db="EMBL/GenBank/DDBJ databases">
        <title>Draft genome sequences for three unisolated Alnus-infective Frankia Sp+ strains, AgTrS, AiOr and AvVan, the first sequenced Frankia strains able to sporulate in-planta.</title>
        <authorList>
            <person name="Bethencourt L."/>
            <person name="Vautrin F."/>
            <person name="Taib N."/>
            <person name="Dubost A."/>
            <person name="Castro-Garcia L."/>
            <person name="Imbaud O."/>
            <person name="Abrouk D."/>
            <person name="Fournier P."/>
            <person name="Briolay J."/>
            <person name="Nguyen A."/>
            <person name="Normand P."/>
            <person name="Fernandez M.P."/>
            <person name="Brochier-Armanet C."/>
            <person name="Herrera-Belaroussi A."/>
        </authorList>
    </citation>
    <scope>NUCLEOTIDE SEQUENCE [LARGE SCALE GENOMIC DNA]</scope>
    <source>
        <strain evidence="2 3">AvVan</strain>
    </source>
</reference>
<gene>
    <name evidence="2" type="ORF">E7Y31_20170</name>
</gene>
<dbReference type="Pfam" id="PF13472">
    <property type="entry name" value="Lipase_GDSL_2"/>
    <property type="match status" value="1"/>
</dbReference>
<keyword evidence="3" id="KW-1185">Reference proteome</keyword>
<evidence type="ECO:0000313" key="3">
    <source>
        <dbReference type="Proteomes" id="UP000305282"/>
    </source>
</evidence>
<evidence type="ECO:0000259" key="1">
    <source>
        <dbReference type="Pfam" id="PF13472"/>
    </source>
</evidence>
<dbReference type="Gene3D" id="3.40.50.1110">
    <property type="entry name" value="SGNH hydrolase"/>
    <property type="match status" value="1"/>
</dbReference>
<dbReference type="RefSeq" id="WP_136449387.1">
    <property type="nucleotide sequence ID" value="NZ_SSXH01000729.1"/>
</dbReference>
<evidence type="ECO:0000313" key="2">
    <source>
        <dbReference type="EMBL" id="THJ44907.1"/>
    </source>
</evidence>
<dbReference type="InterPro" id="IPR036514">
    <property type="entry name" value="SGNH_hydro_sf"/>
</dbReference>
<dbReference type="InterPro" id="IPR013830">
    <property type="entry name" value="SGNH_hydro"/>
</dbReference>
<proteinExistence type="predicted"/>
<dbReference type="CDD" id="cd01836">
    <property type="entry name" value="FeeA_FeeB_like"/>
    <property type="match status" value="1"/>
</dbReference>
<keyword evidence="2" id="KW-0378">Hydrolase</keyword>
<name>A0A4S5CGF1_9ACTN</name>